<dbReference type="AlphaFoldDB" id="A0A671KI56"/>
<feature type="region of interest" description="Disordered" evidence="4">
    <location>
        <begin position="287"/>
        <end position="346"/>
    </location>
</feature>
<dbReference type="InterPro" id="IPR036020">
    <property type="entry name" value="WW_dom_sf"/>
</dbReference>
<dbReference type="InterPro" id="IPR050729">
    <property type="entry name" value="Rho-GAP"/>
</dbReference>
<evidence type="ECO:0000313" key="8">
    <source>
        <dbReference type="Ensembl" id="ENSSANP00000006351.1"/>
    </source>
</evidence>
<proteinExistence type="predicted"/>
<dbReference type="Gene3D" id="2.20.70.10">
    <property type="match status" value="1"/>
</dbReference>
<feature type="region of interest" description="Disordered" evidence="4">
    <location>
        <begin position="164"/>
        <end position="242"/>
    </location>
</feature>
<evidence type="ECO:0000256" key="4">
    <source>
        <dbReference type="SAM" id="MobiDB-lite"/>
    </source>
</evidence>
<feature type="compositionally biased region" description="Polar residues" evidence="4">
    <location>
        <begin position="225"/>
        <end position="235"/>
    </location>
</feature>
<feature type="region of interest" description="Disordered" evidence="4">
    <location>
        <begin position="254"/>
        <end position="275"/>
    </location>
</feature>
<dbReference type="CDD" id="cd00201">
    <property type="entry name" value="WW"/>
    <property type="match status" value="2"/>
</dbReference>
<dbReference type="PROSITE" id="PS50238">
    <property type="entry name" value="RHOGAP"/>
    <property type="match status" value="1"/>
</dbReference>
<dbReference type="InterPro" id="IPR035491">
    <property type="entry name" value="ARHGAP12_SH3"/>
</dbReference>
<feature type="compositionally biased region" description="Basic and acidic residues" evidence="4">
    <location>
        <begin position="289"/>
        <end position="303"/>
    </location>
</feature>
<evidence type="ECO:0000256" key="2">
    <source>
        <dbReference type="ARBA" id="ARBA00022468"/>
    </source>
</evidence>
<dbReference type="SUPFAM" id="SSF50729">
    <property type="entry name" value="PH domain-like"/>
    <property type="match status" value="1"/>
</dbReference>
<dbReference type="SUPFAM" id="SSF51045">
    <property type="entry name" value="WW domain"/>
    <property type="match status" value="2"/>
</dbReference>
<dbReference type="GO" id="GO:0007165">
    <property type="term" value="P:signal transduction"/>
    <property type="evidence" value="ECO:0007669"/>
    <property type="project" value="InterPro"/>
</dbReference>
<dbReference type="SUPFAM" id="SSF50044">
    <property type="entry name" value="SH3-domain"/>
    <property type="match status" value="1"/>
</dbReference>
<dbReference type="InterPro" id="IPR000198">
    <property type="entry name" value="RhoGAP_dom"/>
</dbReference>
<dbReference type="PANTHER" id="PTHR23176">
    <property type="entry name" value="RHO/RAC/CDC GTPASE-ACTIVATING PROTEIN"/>
    <property type="match status" value="1"/>
</dbReference>
<evidence type="ECO:0000259" key="6">
    <source>
        <dbReference type="PROSITE" id="PS50020"/>
    </source>
</evidence>
<dbReference type="Gene3D" id="2.30.29.30">
    <property type="entry name" value="Pleckstrin-homology domain (PH domain)/Phosphotyrosine-binding domain (PTB)"/>
    <property type="match status" value="1"/>
</dbReference>
<dbReference type="FunFam" id="2.30.30.40:FF:000056">
    <property type="entry name" value="rho GTPase-activating protein 12 isoform X1"/>
    <property type="match status" value="1"/>
</dbReference>
<feature type="domain" description="Rho-GAP" evidence="7">
    <location>
        <begin position="605"/>
        <end position="793"/>
    </location>
</feature>
<dbReference type="SMART" id="SM00324">
    <property type="entry name" value="RhoGAP"/>
    <property type="match status" value="1"/>
</dbReference>
<accession>A0A671KI56</accession>
<dbReference type="Pfam" id="PF16618">
    <property type="entry name" value="SH3-WW_linker"/>
    <property type="match status" value="1"/>
</dbReference>
<feature type="compositionally biased region" description="Basic and acidic residues" evidence="4">
    <location>
        <begin position="543"/>
        <end position="558"/>
    </location>
</feature>
<keyword evidence="1 3" id="KW-0728">SH3 domain</keyword>
<feature type="region of interest" description="Disordered" evidence="4">
    <location>
        <begin position="528"/>
        <end position="573"/>
    </location>
</feature>
<dbReference type="InterPro" id="IPR036028">
    <property type="entry name" value="SH3-like_dom_sf"/>
</dbReference>
<protein>
    <submittedName>
        <fullName evidence="8">Rho GTPase-activating protein 12-like</fullName>
    </submittedName>
</protein>
<feature type="domain" description="SH3" evidence="5">
    <location>
        <begin position="14"/>
        <end position="76"/>
    </location>
</feature>
<dbReference type="CDD" id="cd12070">
    <property type="entry name" value="SH3_ARHGAP12"/>
    <property type="match status" value="1"/>
</dbReference>
<evidence type="ECO:0000259" key="7">
    <source>
        <dbReference type="PROSITE" id="PS50238"/>
    </source>
</evidence>
<dbReference type="PROSITE" id="PS50002">
    <property type="entry name" value="SH3"/>
    <property type="match status" value="1"/>
</dbReference>
<organism evidence="8 9">
    <name type="scientific">Sinocyclocheilus anshuiensis</name>
    <dbReference type="NCBI Taxonomy" id="1608454"/>
    <lineage>
        <taxon>Eukaryota</taxon>
        <taxon>Metazoa</taxon>
        <taxon>Chordata</taxon>
        <taxon>Craniata</taxon>
        <taxon>Vertebrata</taxon>
        <taxon>Euteleostomi</taxon>
        <taxon>Actinopterygii</taxon>
        <taxon>Neopterygii</taxon>
        <taxon>Teleostei</taxon>
        <taxon>Ostariophysi</taxon>
        <taxon>Cypriniformes</taxon>
        <taxon>Cyprinidae</taxon>
        <taxon>Cyprininae</taxon>
        <taxon>Sinocyclocheilus</taxon>
    </lineage>
</organism>
<dbReference type="Pfam" id="PF00397">
    <property type="entry name" value="WW"/>
    <property type="match status" value="1"/>
</dbReference>
<dbReference type="PANTHER" id="PTHR23176:SF107">
    <property type="entry name" value="RHO GTPASE-ACTIVATING PROTEIN 12"/>
    <property type="match status" value="1"/>
</dbReference>
<dbReference type="Gene3D" id="1.10.555.10">
    <property type="entry name" value="Rho GTPase activation protein"/>
    <property type="match status" value="1"/>
</dbReference>
<feature type="domain" description="WW" evidence="6">
    <location>
        <begin position="364"/>
        <end position="391"/>
    </location>
</feature>
<feature type="domain" description="WW" evidence="6">
    <location>
        <begin position="272"/>
        <end position="299"/>
    </location>
</feature>
<dbReference type="InterPro" id="IPR001452">
    <property type="entry name" value="SH3_domain"/>
</dbReference>
<dbReference type="GO" id="GO:0005737">
    <property type="term" value="C:cytoplasm"/>
    <property type="evidence" value="ECO:0007669"/>
    <property type="project" value="TreeGrafter"/>
</dbReference>
<keyword evidence="9" id="KW-1185">Reference proteome</keyword>
<reference evidence="8" key="2">
    <citation type="submission" date="2025-09" db="UniProtKB">
        <authorList>
            <consortium name="Ensembl"/>
        </authorList>
    </citation>
    <scope>IDENTIFICATION</scope>
</reference>
<dbReference type="FunFam" id="2.30.29.30:FF:000100">
    <property type="entry name" value="Rho GTPase activating protein 12"/>
    <property type="match status" value="1"/>
</dbReference>
<evidence type="ECO:0000256" key="3">
    <source>
        <dbReference type="PROSITE-ProRule" id="PRU00192"/>
    </source>
</evidence>
<dbReference type="Ensembl" id="ENSSANT00000006823.1">
    <property type="protein sequence ID" value="ENSSANP00000006351.1"/>
    <property type="gene ID" value="ENSSANG00000002453.1"/>
</dbReference>
<dbReference type="InterPro" id="IPR011993">
    <property type="entry name" value="PH-like_dom_sf"/>
</dbReference>
<sequence>MTERDGHCDLSITPGQVYIEVEYDYEYKAKDRLISIRQGECYMLVRKTNEDWWQVRREEGTKAFYVPAQYVREVRRALMPPPKPRAKPPNVLEIAQCRSSNKNLNQRAPTERSSFSRPPPSTTPSPLPGQQTPPLLLRDTNQNSGMKSVVAELTLLNNNNHHIYHHGNPTLPQGRAESPPREQGCLGKLPGGLSVDTNGSMSPEDGLEKMRNDSESGDELSSSSTEHMQGISPSGQGRPESPVYTNLQELKISRSSLPPVPSSSPLHILGDWETHKDTSGRNFYYNRMTQERTWKPPRSRDNGVTRGDTSNTGDMEHLSSEENCPSPHSSQSDSQYGSPPRGWSEELDEHGHTLYVSEFTNEKWIKHVDEQGRPYYYSADGSRSEWELPKYNLSPPVSGEAPKSHSLERKQQEPIVLTKWRHSTYVLDISDKVCVYVVKHKQITPSEKCGVLNVTKITEHGKKVRKNWASTWTVLQGSSLLFAKGQGSGTSWFGGNQSKPEFTVNLRGGSVEWASKEKSSKKHVIEAWESDEAIEEDMPESPGTEKHDKEKDPRDSKKNRVVKNSSLDSSEQKKTRVKLKKFLTRRPTLQAVRDKGYIKDQVFGCSLTALCQREGTSVPNFVKMCIEHVENTGLIVDGLYRVSGNLAVIQKLRFAVNHDEKVNLEDNKWEDIHVTTGALKMFFREFPEPLFTYASFNDFVEAISEYYKQRVQSIKDLIKQLPKPNQETMKVLFKHLKRVIDHGEVNRMTTQSVAIVFGPTLLRPEIETGNMAVHMVYQNQIVELILLEYDNIFGR</sequence>
<dbReference type="Proteomes" id="UP000472260">
    <property type="component" value="Unassembled WGS sequence"/>
</dbReference>
<dbReference type="InterPro" id="IPR001202">
    <property type="entry name" value="WW_dom"/>
</dbReference>
<dbReference type="SUPFAM" id="SSF48350">
    <property type="entry name" value="GTPase activation domain, GAP"/>
    <property type="match status" value="1"/>
</dbReference>
<feature type="compositionally biased region" description="Polar residues" evidence="4">
    <location>
        <begin position="321"/>
        <end position="337"/>
    </location>
</feature>
<dbReference type="Pfam" id="PF00018">
    <property type="entry name" value="SH3_1"/>
    <property type="match status" value="1"/>
</dbReference>
<dbReference type="Gene3D" id="2.30.30.40">
    <property type="entry name" value="SH3 Domains"/>
    <property type="match status" value="1"/>
</dbReference>
<reference evidence="8" key="1">
    <citation type="submission" date="2025-08" db="UniProtKB">
        <authorList>
            <consortium name="Ensembl"/>
        </authorList>
    </citation>
    <scope>IDENTIFICATION</scope>
</reference>
<dbReference type="CDD" id="cd04403">
    <property type="entry name" value="RhoGAP_ARHGAP27_15_12_9"/>
    <property type="match status" value="1"/>
</dbReference>
<dbReference type="GO" id="GO:0005096">
    <property type="term" value="F:GTPase activator activity"/>
    <property type="evidence" value="ECO:0007669"/>
    <property type="project" value="UniProtKB-KW"/>
</dbReference>
<dbReference type="InterPro" id="IPR008936">
    <property type="entry name" value="Rho_GTPase_activation_prot"/>
</dbReference>
<dbReference type="SMART" id="SM00326">
    <property type="entry name" value="SH3"/>
    <property type="match status" value="1"/>
</dbReference>
<gene>
    <name evidence="8" type="primary">LOC107669490</name>
</gene>
<evidence type="ECO:0000256" key="1">
    <source>
        <dbReference type="ARBA" id="ARBA00022443"/>
    </source>
</evidence>
<feature type="compositionally biased region" description="Acidic residues" evidence="4">
    <location>
        <begin position="528"/>
        <end position="539"/>
    </location>
</feature>
<feature type="compositionally biased region" description="Pro residues" evidence="4">
    <location>
        <begin position="117"/>
        <end position="127"/>
    </location>
</feature>
<name>A0A671KI56_9TELE</name>
<evidence type="ECO:0000259" key="5">
    <source>
        <dbReference type="PROSITE" id="PS50002"/>
    </source>
</evidence>
<feature type="compositionally biased region" description="Low complexity" evidence="4">
    <location>
        <begin position="128"/>
        <end position="138"/>
    </location>
</feature>
<keyword evidence="2" id="KW-0343">GTPase activation</keyword>
<dbReference type="FunFam" id="1.10.555.10:FF:000003">
    <property type="entry name" value="Putative rho GTPase-activating protein 12"/>
    <property type="match status" value="1"/>
</dbReference>
<evidence type="ECO:0000313" key="9">
    <source>
        <dbReference type="Proteomes" id="UP000472260"/>
    </source>
</evidence>
<dbReference type="Pfam" id="PF00620">
    <property type="entry name" value="RhoGAP"/>
    <property type="match status" value="1"/>
</dbReference>
<dbReference type="PROSITE" id="PS50020">
    <property type="entry name" value="WW_DOMAIN_2"/>
    <property type="match status" value="2"/>
</dbReference>
<feature type="region of interest" description="Disordered" evidence="4">
    <location>
        <begin position="100"/>
        <end position="141"/>
    </location>
</feature>
<dbReference type="SMART" id="SM00456">
    <property type="entry name" value="WW"/>
    <property type="match status" value="2"/>
</dbReference>